<accession>A0A4D8Q0U9</accession>
<dbReference type="InterPro" id="IPR007505">
    <property type="entry name" value="PDDEXK_7"/>
</dbReference>
<evidence type="ECO:0000313" key="1">
    <source>
        <dbReference type="EMBL" id="QCO03438.1"/>
    </source>
</evidence>
<dbReference type="Pfam" id="PF04411">
    <property type="entry name" value="PDDEXK_7"/>
    <property type="match status" value="1"/>
</dbReference>
<dbReference type="Proteomes" id="UP000298596">
    <property type="component" value="Plasmid p1"/>
</dbReference>
<protein>
    <recommendedName>
        <fullName evidence="3">DUF2357 domain-containing protein</fullName>
    </recommendedName>
</protein>
<evidence type="ECO:0008006" key="3">
    <source>
        <dbReference type="Google" id="ProtNLM"/>
    </source>
</evidence>
<reference evidence="1 2" key="1">
    <citation type="submission" date="2018-09" db="EMBL/GenBank/DDBJ databases">
        <title>Whole genome based analysis of evolution and adaptive divergence in Indian and Brazilian strains of Azospirillum brasilense.</title>
        <authorList>
            <person name="Singh C."/>
            <person name="Tripathi A.K."/>
        </authorList>
    </citation>
    <scope>NUCLEOTIDE SEQUENCE [LARGE SCALE GENOMIC DNA]</scope>
    <source>
        <strain evidence="1 2">MTCC4036</strain>
        <plasmid evidence="1 2">p1</plasmid>
    </source>
</reference>
<name>A0A4D8Q0U9_AZOBR</name>
<geneLocation type="plasmid" evidence="1">
    <name>p1</name>
</geneLocation>
<organism evidence="1 2">
    <name type="scientific">Azospirillum brasilense</name>
    <dbReference type="NCBI Taxonomy" id="192"/>
    <lineage>
        <taxon>Bacteria</taxon>
        <taxon>Pseudomonadati</taxon>
        <taxon>Pseudomonadota</taxon>
        <taxon>Alphaproteobacteria</taxon>
        <taxon>Rhodospirillales</taxon>
        <taxon>Azospirillaceae</taxon>
        <taxon>Azospirillum</taxon>
    </lineage>
</organism>
<evidence type="ECO:0000313" key="2">
    <source>
        <dbReference type="Proteomes" id="UP000298596"/>
    </source>
</evidence>
<dbReference type="AlphaFoldDB" id="A0A4D8Q0U9"/>
<gene>
    <name evidence="1" type="ORF">D3867_15305</name>
</gene>
<keyword evidence="1" id="KW-0614">Plasmid</keyword>
<sequence length="546" mass="60311">MDITLSLYRTDGNWRDATPPDDDAIVACAEGDRLRLRVRAAEAPTVHMRGDDLAPARLGMVEGQVEAAYEFVIDSWAGRTSLHVAVGERRRRLILDVQPHPGKLGIEAFAAMLSELSERSAALPWGMSPGQQGGRIAGPTAAAIFPAVLDALMPELLRHLRRFLRDPPIAVRRRRDLAPLSMARRPDTQTVRWLANHPRTLLALRPGDRGTGERLAVLPSVEQPITVTNHDHPVTRHLHFQLLRMRQMVDATARRFETLAGSCNWRIDPFVRGYAARVAEQCRQHRAALADALSAPAFRQSPPEPAREGALQALADLPAAAAVQRLAHRLLGAGLQLDAESALEASVKRTYDLYESVVFYRLADAVQAALGPGWTARWSEPTGDVHEEKPHAAVEWQRNDQPTASVRLLYQQTFRAHSGKPNMWRSLSGELRPDYVIVFETDGDCHGWVILDAKYRASRAAVHDALRDLHVYRDALRHRDRRAHAAFIIVPALDQDASAYATADYVAEHAFGAVLSGTDGDGLTSCLRVHCSCVMGSQESAVEPSM</sequence>
<dbReference type="EMBL" id="CP032331">
    <property type="protein sequence ID" value="QCO03438.1"/>
    <property type="molecule type" value="Genomic_DNA"/>
</dbReference>
<proteinExistence type="predicted"/>